<organism evidence="1 2">
    <name type="scientific">Araneus ventricosus</name>
    <name type="common">Orbweaver spider</name>
    <name type="synonym">Epeira ventricosa</name>
    <dbReference type="NCBI Taxonomy" id="182803"/>
    <lineage>
        <taxon>Eukaryota</taxon>
        <taxon>Metazoa</taxon>
        <taxon>Ecdysozoa</taxon>
        <taxon>Arthropoda</taxon>
        <taxon>Chelicerata</taxon>
        <taxon>Arachnida</taxon>
        <taxon>Araneae</taxon>
        <taxon>Araneomorphae</taxon>
        <taxon>Entelegynae</taxon>
        <taxon>Araneoidea</taxon>
        <taxon>Araneidae</taxon>
        <taxon>Araneus</taxon>
    </lineage>
</organism>
<feature type="non-terminal residue" evidence="1">
    <location>
        <position position="1"/>
    </location>
</feature>
<accession>A0A4Y2V5B8</accession>
<proteinExistence type="predicted"/>
<evidence type="ECO:0000313" key="1">
    <source>
        <dbReference type="EMBL" id="GBO19614.1"/>
    </source>
</evidence>
<dbReference type="Proteomes" id="UP000499080">
    <property type="component" value="Unassembled WGS sequence"/>
</dbReference>
<protein>
    <submittedName>
        <fullName evidence="1">Uncharacterized protein</fullName>
    </submittedName>
</protein>
<sequence>DRRFHVVTEMQRITKDDLLQQLVHDLWDSDSYTYRIFQNHRARILKKDLEFKYAFVKIDDGAT</sequence>
<name>A0A4Y2V5B8_ARAVE</name>
<evidence type="ECO:0000313" key="2">
    <source>
        <dbReference type="Proteomes" id="UP000499080"/>
    </source>
</evidence>
<dbReference type="AlphaFoldDB" id="A0A4Y2V5B8"/>
<comment type="caution">
    <text evidence="1">The sequence shown here is derived from an EMBL/GenBank/DDBJ whole genome shotgun (WGS) entry which is preliminary data.</text>
</comment>
<gene>
    <name evidence="1" type="ORF">AVEN_227259_1</name>
</gene>
<reference evidence="1 2" key="1">
    <citation type="journal article" date="2019" name="Sci. Rep.">
        <title>Orb-weaving spider Araneus ventricosus genome elucidates the spidroin gene catalogue.</title>
        <authorList>
            <person name="Kono N."/>
            <person name="Nakamura H."/>
            <person name="Ohtoshi R."/>
            <person name="Moran D.A.P."/>
            <person name="Shinohara A."/>
            <person name="Yoshida Y."/>
            <person name="Fujiwara M."/>
            <person name="Mori M."/>
            <person name="Tomita M."/>
            <person name="Arakawa K."/>
        </authorList>
    </citation>
    <scope>NUCLEOTIDE SEQUENCE [LARGE SCALE GENOMIC DNA]</scope>
</reference>
<dbReference type="EMBL" id="BGPR01043079">
    <property type="protein sequence ID" value="GBO19614.1"/>
    <property type="molecule type" value="Genomic_DNA"/>
</dbReference>
<keyword evidence="2" id="KW-1185">Reference proteome</keyword>